<keyword evidence="4" id="KW-1185">Reference proteome</keyword>
<evidence type="ECO:0000313" key="4">
    <source>
        <dbReference type="Proteomes" id="UP000324748"/>
    </source>
</evidence>
<reference evidence="4 5" key="1">
    <citation type="submission" date="2019-05" db="EMBL/GenBank/DDBJ databases">
        <title>Emergence of the Ug99 lineage of the wheat stem rust pathogen through somatic hybridization.</title>
        <authorList>
            <person name="Li F."/>
            <person name="Upadhyaya N.M."/>
            <person name="Sperschneider J."/>
            <person name="Matny O."/>
            <person name="Nguyen-Phuc H."/>
            <person name="Mago R."/>
            <person name="Raley C."/>
            <person name="Miller M.E."/>
            <person name="Silverstein K.A.T."/>
            <person name="Henningsen E."/>
            <person name="Hirsch C.D."/>
            <person name="Visser B."/>
            <person name="Pretorius Z.A."/>
            <person name="Steffenson B.J."/>
            <person name="Schwessinger B."/>
            <person name="Dodds P.N."/>
            <person name="Figueroa M."/>
        </authorList>
    </citation>
    <scope>NUCLEOTIDE SEQUENCE [LARGE SCALE GENOMIC DNA]</scope>
    <source>
        <strain evidence="2">21-0</strain>
        <strain evidence="3 5">Ug99</strain>
    </source>
</reference>
<dbReference type="AlphaFoldDB" id="A0A5B0ML56"/>
<evidence type="ECO:0000313" key="2">
    <source>
        <dbReference type="EMBL" id="KAA1076988.1"/>
    </source>
</evidence>
<evidence type="ECO:0000256" key="1">
    <source>
        <dbReference type="SAM" id="MobiDB-lite"/>
    </source>
</evidence>
<dbReference type="EMBL" id="VSWC01000145">
    <property type="protein sequence ID" value="KAA1076988.1"/>
    <property type="molecule type" value="Genomic_DNA"/>
</dbReference>
<evidence type="ECO:0000313" key="5">
    <source>
        <dbReference type="Proteomes" id="UP000325313"/>
    </source>
</evidence>
<gene>
    <name evidence="2" type="ORF">PGT21_026110</name>
    <name evidence="3" type="ORF">PGTUg99_012086</name>
</gene>
<protein>
    <submittedName>
        <fullName evidence="2">Uncharacterized protein</fullName>
    </submittedName>
</protein>
<feature type="region of interest" description="Disordered" evidence="1">
    <location>
        <begin position="1"/>
        <end position="81"/>
    </location>
</feature>
<proteinExistence type="predicted"/>
<comment type="caution">
    <text evidence="2">The sequence shown here is derived from an EMBL/GenBank/DDBJ whole genome shotgun (WGS) entry which is preliminary data.</text>
</comment>
<organism evidence="2 4">
    <name type="scientific">Puccinia graminis f. sp. tritici</name>
    <dbReference type="NCBI Taxonomy" id="56615"/>
    <lineage>
        <taxon>Eukaryota</taxon>
        <taxon>Fungi</taxon>
        <taxon>Dikarya</taxon>
        <taxon>Basidiomycota</taxon>
        <taxon>Pucciniomycotina</taxon>
        <taxon>Pucciniomycetes</taxon>
        <taxon>Pucciniales</taxon>
        <taxon>Pucciniaceae</taxon>
        <taxon>Puccinia</taxon>
    </lineage>
</organism>
<sequence>MLKGGLSESLSISMGAETGSPGRPQEAETSGPEAARKDHPPSIVRHALHSDGPGRMWGKRARGGACGGPGNPSSSPPSNPMRIHTVVFGHLRSTVCWAYDLLRLGMN</sequence>
<evidence type="ECO:0000313" key="3">
    <source>
        <dbReference type="EMBL" id="KAA1118588.1"/>
    </source>
</evidence>
<accession>A0A5B0ML56</accession>
<name>A0A5B0ML56_PUCGR</name>
<dbReference type="EMBL" id="VDEP01000247">
    <property type="protein sequence ID" value="KAA1118588.1"/>
    <property type="molecule type" value="Genomic_DNA"/>
</dbReference>
<dbReference type="Proteomes" id="UP000325313">
    <property type="component" value="Unassembled WGS sequence"/>
</dbReference>
<dbReference type="Proteomes" id="UP000324748">
    <property type="component" value="Unassembled WGS sequence"/>
</dbReference>